<feature type="domain" description="FixC-like C-terminal" evidence="7">
    <location>
        <begin position="375"/>
        <end position="438"/>
    </location>
</feature>
<dbReference type="SUPFAM" id="SSF51905">
    <property type="entry name" value="FAD/NAD(P)-binding domain"/>
    <property type="match status" value="1"/>
</dbReference>
<dbReference type="AlphaFoldDB" id="A0A1M5XXB5"/>
<keyword evidence="9" id="KW-1185">Reference proteome</keyword>
<dbReference type="Proteomes" id="UP000183995">
    <property type="component" value="Unassembled WGS sequence"/>
</dbReference>
<sequence length="438" mass="46531">MGEKWLLMSEEKFDVIIVGGGLAGSAAAYTLAKAGLEVLVIERGNYCGAKNMTGGRLYGHSLEKMIPNFAETAPVERKIIKERVTMATGTGAMTIEYGSNKLKDPSCASYSVLRSKFDKWFAEQGEAQGAMYVTGIRVDKLLQKDGRVCGVLAAGDELYSDVVLLADGVNSILAQQIGMKKELSPHQVAVGVKEVIGLDEKTVSDRFGVLPGEGAAWLVAGDPTGGAVGGGFLYTDKESVSIGTVVTLSDIGSGGNIKVPDMVERFKSNPVIAPLIEGGKLLEYSAHLVPEAGYKMIPELVWNGVLIAGDAAGFVMNLGYTIRGMDLAIESGRLAAEAILKAKEKGDFSMNGLSAYLTLLENSFIMRDLRHYQNMPSLMSTPQLFNELPAVADALMRGLFVVDGKTPVKLIKTIVPAINKIGGFIEAGKLGIKAVGAM</sequence>
<dbReference type="SUPFAM" id="SSF54373">
    <property type="entry name" value="FAD-linked reductases, C-terminal domain"/>
    <property type="match status" value="1"/>
</dbReference>
<dbReference type="Pfam" id="PF01266">
    <property type="entry name" value="DAO"/>
    <property type="match status" value="1"/>
</dbReference>
<evidence type="ECO:0000259" key="7">
    <source>
        <dbReference type="Pfam" id="PF26311"/>
    </source>
</evidence>
<dbReference type="InterPro" id="IPR036188">
    <property type="entry name" value="FAD/NAD-bd_sf"/>
</dbReference>
<dbReference type="PRINTS" id="PR00420">
    <property type="entry name" value="RNGMNOXGNASE"/>
</dbReference>
<evidence type="ECO:0000256" key="1">
    <source>
        <dbReference type="ARBA" id="ARBA00001974"/>
    </source>
</evidence>
<evidence type="ECO:0000256" key="4">
    <source>
        <dbReference type="ARBA" id="ARBA00022827"/>
    </source>
</evidence>
<evidence type="ECO:0000256" key="2">
    <source>
        <dbReference type="ARBA" id="ARBA00006796"/>
    </source>
</evidence>
<feature type="domain" description="FAD dependent oxidoreductase" evidence="6">
    <location>
        <begin position="14"/>
        <end position="63"/>
    </location>
</feature>
<keyword evidence="4" id="KW-0274">FAD</keyword>
<comment type="cofactor">
    <cofactor evidence="1">
        <name>FAD</name>
        <dbReference type="ChEBI" id="CHEBI:57692"/>
    </cofactor>
</comment>
<gene>
    <name evidence="8" type="ORF">SAMN02745823_02081</name>
</gene>
<dbReference type="STRING" id="1123282.SAMN02745823_02081"/>
<dbReference type="InterPro" id="IPR059103">
    <property type="entry name" value="FixC-like_C"/>
</dbReference>
<keyword evidence="3" id="KW-0285">Flavoprotein</keyword>
<proteinExistence type="inferred from homology"/>
<comment type="similarity">
    <text evidence="2">Belongs to the ETF-QO/FixC family.</text>
</comment>
<accession>A0A1M5XXB5</accession>
<dbReference type="InterPro" id="IPR006076">
    <property type="entry name" value="FAD-dep_OxRdtase"/>
</dbReference>
<dbReference type="NCBIfam" id="NF007450">
    <property type="entry name" value="PRK10015.1"/>
    <property type="match status" value="1"/>
</dbReference>
<dbReference type="InterPro" id="IPR039651">
    <property type="entry name" value="FixC-like"/>
</dbReference>
<dbReference type="Gene3D" id="3.50.50.60">
    <property type="entry name" value="FAD/NAD(P)-binding domain"/>
    <property type="match status" value="1"/>
</dbReference>
<evidence type="ECO:0000259" key="6">
    <source>
        <dbReference type="Pfam" id="PF01266"/>
    </source>
</evidence>
<dbReference type="GO" id="GO:0016491">
    <property type="term" value="F:oxidoreductase activity"/>
    <property type="evidence" value="ECO:0007669"/>
    <property type="project" value="UniProtKB-KW"/>
</dbReference>
<evidence type="ECO:0000313" key="9">
    <source>
        <dbReference type="Proteomes" id="UP000183995"/>
    </source>
</evidence>
<reference evidence="8 9" key="1">
    <citation type="submission" date="2016-11" db="EMBL/GenBank/DDBJ databases">
        <authorList>
            <person name="Jaros S."/>
            <person name="Januszkiewicz K."/>
            <person name="Wedrychowicz H."/>
        </authorList>
    </citation>
    <scope>NUCLEOTIDE SEQUENCE [LARGE SCALE GENOMIC DNA]</scope>
    <source>
        <strain evidence="8 9">DSM 10068</strain>
    </source>
</reference>
<dbReference type="PANTHER" id="PTHR43624:SF2">
    <property type="entry name" value="ELECTRON TRANSFER FLAVOPROTEIN-QUINONE OXIDOREDUCTASE YDIS-RELATED"/>
    <property type="match status" value="1"/>
</dbReference>
<protein>
    <submittedName>
        <fullName evidence="8">Electron transfer flavoprotein-quinone oxidoreductase</fullName>
    </submittedName>
</protein>
<evidence type="ECO:0000313" key="8">
    <source>
        <dbReference type="EMBL" id="SHI03883.1"/>
    </source>
</evidence>
<evidence type="ECO:0000256" key="3">
    <source>
        <dbReference type="ARBA" id="ARBA00022630"/>
    </source>
</evidence>
<organism evidence="8 9">
    <name type="scientific">Sporobacter termitidis DSM 10068</name>
    <dbReference type="NCBI Taxonomy" id="1123282"/>
    <lineage>
        <taxon>Bacteria</taxon>
        <taxon>Bacillati</taxon>
        <taxon>Bacillota</taxon>
        <taxon>Clostridia</taxon>
        <taxon>Eubacteriales</taxon>
        <taxon>Oscillospiraceae</taxon>
        <taxon>Sporobacter</taxon>
    </lineage>
</organism>
<dbReference type="EMBL" id="FQXV01000006">
    <property type="protein sequence ID" value="SHI03883.1"/>
    <property type="molecule type" value="Genomic_DNA"/>
</dbReference>
<evidence type="ECO:0000256" key="5">
    <source>
        <dbReference type="ARBA" id="ARBA00023002"/>
    </source>
</evidence>
<dbReference type="PANTHER" id="PTHR43624">
    <property type="entry name" value="ELECTRON TRANSFER FLAVOPROTEIN-QUINONE OXIDOREDUCTASE YDIS-RELATED"/>
    <property type="match status" value="1"/>
</dbReference>
<name>A0A1M5XXB5_9FIRM</name>
<keyword evidence="5" id="KW-0560">Oxidoreductase</keyword>
<dbReference type="Pfam" id="PF26311">
    <property type="entry name" value="ETF-QO_FixC_C"/>
    <property type="match status" value="1"/>
</dbReference>